<feature type="transmembrane region" description="Helical" evidence="7">
    <location>
        <begin position="581"/>
        <end position="600"/>
    </location>
</feature>
<feature type="transmembrane region" description="Helical" evidence="7">
    <location>
        <begin position="339"/>
        <end position="366"/>
    </location>
</feature>
<evidence type="ECO:0000259" key="8">
    <source>
        <dbReference type="PROSITE" id="PS50156"/>
    </source>
</evidence>
<keyword evidence="10" id="KW-1185">Reference proteome</keyword>
<dbReference type="PANTHER" id="PTHR33406:SF13">
    <property type="entry name" value="MEMBRANE PROTEIN YDFJ"/>
    <property type="match status" value="1"/>
</dbReference>
<evidence type="ECO:0000256" key="7">
    <source>
        <dbReference type="SAM" id="Phobius"/>
    </source>
</evidence>
<keyword evidence="4 7" id="KW-1133">Transmembrane helix</keyword>
<dbReference type="HOGENOM" id="CLU_005108_1_1_11"/>
<keyword evidence="3 7" id="KW-0812">Transmembrane</keyword>
<dbReference type="Gene3D" id="1.20.1640.10">
    <property type="entry name" value="Multidrug efflux transporter AcrB transmembrane domain"/>
    <property type="match status" value="2"/>
</dbReference>
<feature type="transmembrane region" description="Helical" evidence="7">
    <location>
        <begin position="692"/>
        <end position="710"/>
    </location>
</feature>
<feature type="transmembrane region" description="Helical" evidence="7">
    <location>
        <begin position="641"/>
        <end position="660"/>
    </location>
</feature>
<dbReference type="InterPro" id="IPR000731">
    <property type="entry name" value="SSD"/>
</dbReference>
<evidence type="ECO:0000256" key="4">
    <source>
        <dbReference type="ARBA" id="ARBA00022989"/>
    </source>
</evidence>
<dbReference type="GO" id="GO:0005886">
    <property type="term" value="C:plasma membrane"/>
    <property type="evidence" value="ECO:0007669"/>
    <property type="project" value="UniProtKB-SubCell"/>
</dbReference>
<evidence type="ECO:0000313" key="10">
    <source>
        <dbReference type="Proteomes" id="UP000027986"/>
    </source>
</evidence>
<accession>A0A075JCE7</accession>
<dbReference type="InterPro" id="IPR004869">
    <property type="entry name" value="MMPL_dom"/>
</dbReference>
<dbReference type="RefSeq" id="WP_038566609.1">
    <property type="nucleotide sequence ID" value="NZ_CP008889.1"/>
</dbReference>
<evidence type="ECO:0000256" key="2">
    <source>
        <dbReference type="ARBA" id="ARBA00022475"/>
    </source>
</evidence>
<gene>
    <name evidence="9" type="ORF">HX89_01960</name>
</gene>
<feature type="transmembrane region" description="Helical" evidence="7">
    <location>
        <begin position="310"/>
        <end position="333"/>
    </location>
</feature>
<dbReference type="AlphaFoldDB" id="A0A075JCE7"/>
<dbReference type="InterPro" id="IPR050545">
    <property type="entry name" value="Mycobact_MmpL"/>
</dbReference>
<feature type="transmembrane region" description="Helical" evidence="7">
    <location>
        <begin position="269"/>
        <end position="289"/>
    </location>
</feature>
<feature type="transmembrane region" description="Helical" evidence="7">
    <location>
        <begin position="218"/>
        <end position="238"/>
    </location>
</feature>
<sequence>MANILYRLGRTAYKKWPFFLVGWLIAILAVGGFAAAKSKPMSSEFTIPGIPSLKAAEMQKELFPDAKAADKQVNGQIVLKAPAGHTLSEQPYKGRIDALVKKLQSAPQMPKGAEAQTIANPVVAAQMQSKQLVAQSMKQGMTKEQAEANAQALSPLSKDGRIGTISWNFDVENVMDIKQDTQKQIRSDAAAEAKNGLTIVAGGQGMQEMMQPGGTSELIGIAVALVVLVITFGSFVAAGMPILNAVIGLLLGTLGITGATYFFDLPETTTALASMIGLAVGIDYALFILSRYRSELRHVDRTKNDERAHAMGRALGTAGSAVVFAGLTVLIALSAFSVLGIGMLTAMGLGAAGTVFVAVMVSLTLLPALMGMLKGKAFGGRVRKDTTADDSDHDFVNGSVRLGRGIRKAPWAVALGVVALLGVLAAPVSNLHLGLPSDATAEKNTEARQSADLLAEGFGPGKNAPMIAVLDGRDIKVSGTDAAAQKELAGKQMQAYGKVVQWASKEDDVANAQIVQMAKKGDGAVVMITPKTGPADKKTDDLLTRLRDGQADIEKSSNVKVGITGQTAIAADVSEKLNDALAPYLAIVVGLAFVLLVLVFRSIVVPLLATLGFLASILATLGVTVKLVQDGMFGWFDPQPIMSFMPTLLIGIVFGLAMDYQVFLTTRMREAYAHGMDARDAVIDGFRHSGRVVVAAALIMISVFAAFASQDNALIKTIGVSLATAVFLDAFLVRMILIPAVMLMLGKHAWWIPKWLDKIMPNVDVEGESLSQHGARPGSPEHAAERAAAGTTDGVAAASAGSAASSDAAGTETTDAAASEHAATTPGLHGATPASIVEELFAGESHSTPKHLARDDEDRPRTS</sequence>
<evidence type="ECO:0000313" key="9">
    <source>
        <dbReference type="EMBL" id="AIF39946.1"/>
    </source>
</evidence>
<feature type="region of interest" description="Disordered" evidence="6">
    <location>
        <begin position="768"/>
        <end position="863"/>
    </location>
</feature>
<feature type="domain" description="SSD" evidence="8">
    <location>
        <begin position="218"/>
        <end position="372"/>
    </location>
</feature>
<feature type="transmembrane region" description="Helical" evidence="7">
    <location>
        <begin position="245"/>
        <end position="263"/>
    </location>
</feature>
<comment type="subcellular location">
    <subcellularLocation>
        <location evidence="1">Cell membrane</location>
        <topology evidence="1">Multi-pass membrane protein</topology>
    </subcellularLocation>
</comment>
<feature type="transmembrane region" description="Helical" evidence="7">
    <location>
        <begin position="607"/>
        <end position="629"/>
    </location>
</feature>
<feature type="compositionally biased region" description="Basic and acidic residues" evidence="6">
    <location>
        <begin position="852"/>
        <end position="863"/>
    </location>
</feature>
<dbReference type="GeneID" id="41840006"/>
<feature type="transmembrane region" description="Helical" evidence="7">
    <location>
        <begin position="409"/>
        <end position="428"/>
    </location>
</feature>
<dbReference type="PANTHER" id="PTHR33406">
    <property type="entry name" value="MEMBRANE PROTEIN MJ1562-RELATED"/>
    <property type="match status" value="1"/>
</dbReference>
<evidence type="ECO:0000256" key="1">
    <source>
        <dbReference type="ARBA" id="ARBA00004651"/>
    </source>
</evidence>
<evidence type="ECO:0000256" key="6">
    <source>
        <dbReference type="SAM" id="MobiDB-lite"/>
    </source>
</evidence>
<dbReference type="Pfam" id="PF03176">
    <property type="entry name" value="MMPL"/>
    <property type="match status" value="2"/>
</dbReference>
<dbReference type="KEGG" id="dni:HX89_01960"/>
<evidence type="ECO:0000256" key="3">
    <source>
        <dbReference type="ARBA" id="ARBA00022692"/>
    </source>
</evidence>
<reference evidence="9 10" key="1">
    <citation type="submission" date="2014-07" db="EMBL/GenBank/DDBJ databases">
        <title>Genome Sequencing of Dermacoccus nishinomiyaensis.</title>
        <authorList>
            <person name="Hong K.W."/>
            <person name="Chan K.G."/>
        </authorList>
    </citation>
    <scope>NUCLEOTIDE SEQUENCE [LARGE SCALE GENOMIC DNA]</scope>
    <source>
        <strain evidence="9 10">M25</strain>
    </source>
</reference>
<protein>
    <submittedName>
        <fullName evidence="9">Membrane protein</fullName>
    </submittedName>
</protein>
<evidence type="ECO:0000256" key="5">
    <source>
        <dbReference type="ARBA" id="ARBA00023136"/>
    </source>
</evidence>
<organism evidence="9 10">
    <name type="scientific">Dermacoccus nishinomiyaensis</name>
    <dbReference type="NCBI Taxonomy" id="1274"/>
    <lineage>
        <taxon>Bacteria</taxon>
        <taxon>Bacillati</taxon>
        <taxon>Actinomycetota</taxon>
        <taxon>Actinomycetes</taxon>
        <taxon>Micrococcales</taxon>
        <taxon>Dermacoccaceae</taxon>
        <taxon>Dermacoccus</taxon>
    </lineage>
</organism>
<dbReference type="EMBL" id="CP008889">
    <property type="protein sequence ID" value="AIF39946.1"/>
    <property type="molecule type" value="Genomic_DNA"/>
</dbReference>
<keyword evidence="5 7" id="KW-0472">Membrane</keyword>
<feature type="transmembrane region" description="Helical" evidence="7">
    <location>
        <begin position="722"/>
        <end position="745"/>
    </location>
</feature>
<dbReference type="OrthoDB" id="7051771at2"/>
<name>A0A075JCE7_9MICO</name>
<feature type="compositionally biased region" description="Low complexity" evidence="6">
    <location>
        <begin position="787"/>
        <end position="819"/>
    </location>
</feature>
<dbReference type="Proteomes" id="UP000027986">
    <property type="component" value="Chromosome"/>
</dbReference>
<keyword evidence="2" id="KW-1003">Cell membrane</keyword>
<dbReference type="eggNOG" id="COG2409">
    <property type="taxonomic scope" value="Bacteria"/>
</dbReference>
<dbReference type="SUPFAM" id="SSF82866">
    <property type="entry name" value="Multidrug efflux transporter AcrB transmembrane domain"/>
    <property type="match status" value="2"/>
</dbReference>
<proteinExistence type="predicted"/>
<dbReference type="PROSITE" id="PS50156">
    <property type="entry name" value="SSD"/>
    <property type="match status" value="1"/>
</dbReference>